<feature type="domain" description="CRAL-TRIO" evidence="1">
    <location>
        <begin position="103"/>
        <end position="250"/>
    </location>
</feature>
<dbReference type="GO" id="GO:0016020">
    <property type="term" value="C:membrane"/>
    <property type="evidence" value="ECO:0007669"/>
    <property type="project" value="TreeGrafter"/>
</dbReference>
<dbReference type="SUPFAM" id="SSF52087">
    <property type="entry name" value="CRAL/TRIO domain"/>
    <property type="match status" value="1"/>
</dbReference>
<gene>
    <name evidence="2" type="ORF">PIBRA_LOCUS4810</name>
</gene>
<dbReference type="Pfam" id="PF00650">
    <property type="entry name" value="CRAL_TRIO"/>
    <property type="match status" value="1"/>
</dbReference>
<evidence type="ECO:0000259" key="1">
    <source>
        <dbReference type="Pfam" id="PF00650"/>
    </source>
</evidence>
<evidence type="ECO:0000313" key="3">
    <source>
        <dbReference type="Proteomes" id="UP001152562"/>
    </source>
</evidence>
<dbReference type="InterPro" id="IPR036865">
    <property type="entry name" value="CRAL-TRIO_dom_sf"/>
</dbReference>
<name>A0A9P0TFN1_PIEBR</name>
<accession>A0A9P0TFN1</accession>
<dbReference type="AlphaFoldDB" id="A0A9P0TFN1"/>
<dbReference type="PANTHER" id="PTHR10174">
    <property type="entry name" value="ALPHA-TOCOPHEROL TRANSFER PROTEIN-RELATED"/>
    <property type="match status" value="1"/>
</dbReference>
<comment type="caution">
    <text evidence="2">The sequence shown here is derived from an EMBL/GenBank/DDBJ whole genome shotgun (WGS) entry which is preliminary data.</text>
</comment>
<dbReference type="CDD" id="cd00170">
    <property type="entry name" value="SEC14"/>
    <property type="match status" value="1"/>
</dbReference>
<dbReference type="PANTHER" id="PTHR10174:SF213">
    <property type="entry name" value="CRAL-TRIO DOMAIN-CONTAINING PROTEIN"/>
    <property type="match status" value="1"/>
</dbReference>
<dbReference type="GO" id="GO:1902936">
    <property type="term" value="F:phosphatidylinositol bisphosphate binding"/>
    <property type="evidence" value="ECO:0007669"/>
    <property type="project" value="TreeGrafter"/>
</dbReference>
<evidence type="ECO:0000313" key="2">
    <source>
        <dbReference type="EMBL" id="CAH4027681.1"/>
    </source>
</evidence>
<reference evidence="2" key="1">
    <citation type="submission" date="2022-05" db="EMBL/GenBank/DDBJ databases">
        <authorList>
            <person name="Okamura Y."/>
        </authorList>
    </citation>
    <scope>NUCLEOTIDE SEQUENCE</scope>
</reference>
<dbReference type="Gene3D" id="3.40.525.10">
    <property type="entry name" value="CRAL-TRIO lipid binding domain"/>
    <property type="match status" value="1"/>
</dbReference>
<sequence length="353" mass="40953">MQYESVNSARAQRWWCDFRMSPAASFGERWALDNLTRKASPEELLTLELILNCCSGDEAEASKRARKYYTARGPGGLTELWHRRRPDDDDILSSCQDVYIVPLRTRSAEGRRLTFVKLPAPTALNKPLTPKALLARWLMILDIRLKDDPTPGDEVVMIDVCDLQPAHLKSHFKGSYWKDFAWCMKSAYPHRFSEIHIINTQKLKTISVLLLHMSLYPWRRIIRSHPGEDGINNFMDDYFPPEGLPHEYGGKAGVMKDLNDEWTKKLLLNSKWLRIEEQKFYQTELKPDKRRQNRSLRNLLSISSYDISRSQSCKSLDNELEEGPYGAYRNNTTPQDDMGKIEVANAFFYNPED</sequence>
<proteinExistence type="predicted"/>
<protein>
    <recommendedName>
        <fullName evidence="1">CRAL-TRIO domain-containing protein</fullName>
    </recommendedName>
</protein>
<organism evidence="2 3">
    <name type="scientific">Pieris brassicae</name>
    <name type="common">White butterfly</name>
    <name type="synonym">Large white butterfly</name>
    <dbReference type="NCBI Taxonomy" id="7116"/>
    <lineage>
        <taxon>Eukaryota</taxon>
        <taxon>Metazoa</taxon>
        <taxon>Ecdysozoa</taxon>
        <taxon>Arthropoda</taxon>
        <taxon>Hexapoda</taxon>
        <taxon>Insecta</taxon>
        <taxon>Pterygota</taxon>
        <taxon>Neoptera</taxon>
        <taxon>Endopterygota</taxon>
        <taxon>Lepidoptera</taxon>
        <taxon>Glossata</taxon>
        <taxon>Ditrysia</taxon>
        <taxon>Papilionoidea</taxon>
        <taxon>Pieridae</taxon>
        <taxon>Pierinae</taxon>
        <taxon>Pieris</taxon>
    </lineage>
</organism>
<dbReference type="InterPro" id="IPR001251">
    <property type="entry name" value="CRAL-TRIO_dom"/>
</dbReference>
<dbReference type="Gene3D" id="1.20.5.1200">
    <property type="entry name" value="Alpha-tocopherol transfer"/>
    <property type="match status" value="1"/>
</dbReference>
<dbReference type="Proteomes" id="UP001152562">
    <property type="component" value="Unassembled WGS sequence"/>
</dbReference>
<keyword evidence="3" id="KW-1185">Reference proteome</keyword>
<dbReference type="EMBL" id="CALOZG010000005">
    <property type="protein sequence ID" value="CAH4027681.1"/>
    <property type="molecule type" value="Genomic_DNA"/>
</dbReference>